<name>A0ABP8NZ26_9NOCA</name>
<dbReference type="PANTHER" id="PTHR30137:SF18">
    <property type="entry name" value="CONSERVED PROTEIN"/>
    <property type="match status" value="1"/>
</dbReference>
<comment type="caution">
    <text evidence="2">The sequence shown here is derived from an EMBL/GenBank/DDBJ whole genome shotgun (WGS) entry which is preliminary data.</text>
</comment>
<dbReference type="PANTHER" id="PTHR30137">
    <property type="entry name" value="LUCIFERASE-LIKE MONOOXYGENASE"/>
    <property type="match status" value="1"/>
</dbReference>
<keyword evidence="3" id="KW-1185">Reference proteome</keyword>
<dbReference type="InterPro" id="IPR036661">
    <property type="entry name" value="Luciferase-like_sf"/>
</dbReference>
<dbReference type="Proteomes" id="UP001501183">
    <property type="component" value="Unassembled WGS sequence"/>
</dbReference>
<accession>A0ABP8NZ26</accession>
<reference evidence="3" key="1">
    <citation type="journal article" date="2019" name="Int. J. Syst. Evol. Microbiol.">
        <title>The Global Catalogue of Microorganisms (GCM) 10K type strain sequencing project: providing services to taxonomists for standard genome sequencing and annotation.</title>
        <authorList>
            <consortium name="The Broad Institute Genomics Platform"/>
            <consortium name="The Broad Institute Genome Sequencing Center for Infectious Disease"/>
            <person name="Wu L."/>
            <person name="Ma J."/>
        </authorList>
    </citation>
    <scope>NUCLEOTIDE SEQUENCE [LARGE SCALE GENOMIC DNA]</scope>
    <source>
        <strain evidence="3">JCM 32206</strain>
    </source>
</reference>
<sequence>MTITTQTPDLGRFGVWRHAYGLTPEFVHELDSLGYGTFWLGGSPPADLKIAEEVLDASTTLVVATGITNIWTAPAAEVAESFHRLEARHPGRFLLGIGVGHPEASKDVYRKPYQAVVEYLDVLDEAGVPASRRVLAALGPKMLRLAAERSAGAHPYLTTPQHTREAREILGPDALLAPEQKFVLDTAPDAARTLARPSVANPYLGLRNYLSNLRRLGFTDADLADGGSDAVIDALVAHGDAGVVADRLREHLDAGADHVAVQALPPERDALPALTALAAALRLRG</sequence>
<protein>
    <submittedName>
        <fullName evidence="2">LLM class F420-dependent oxidoreductase</fullName>
    </submittedName>
</protein>
<dbReference type="Pfam" id="PF00296">
    <property type="entry name" value="Bac_luciferase"/>
    <property type="match status" value="1"/>
</dbReference>
<evidence type="ECO:0000313" key="2">
    <source>
        <dbReference type="EMBL" id="GAA4477534.1"/>
    </source>
</evidence>
<dbReference type="NCBIfam" id="TIGR03620">
    <property type="entry name" value="F420_MSMEG_4141"/>
    <property type="match status" value="1"/>
</dbReference>
<dbReference type="RefSeq" id="WP_345344244.1">
    <property type="nucleotide sequence ID" value="NZ_BAABFB010000030.1"/>
</dbReference>
<dbReference type="Gene3D" id="3.20.20.30">
    <property type="entry name" value="Luciferase-like domain"/>
    <property type="match status" value="2"/>
</dbReference>
<dbReference type="InterPro" id="IPR050766">
    <property type="entry name" value="Bact_Lucif_Oxidored"/>
</dbReference>
<gene>
    <name evidence="2" type="ORF">GCM10023094_19940</name>
</gene>
<dbReference type="InterPro" id="IPR019922">
    <property type="entry name" value="Lucif-like_OxRdatse_MSMEG_4141"/>
</dbReference>
<proteinExistence type="predicted"/>
<organism evidence="2 3">
    <name type="scientific">Rhodococcus olei</name>
    <dbReference type="NCBI Taxonomy" id="2161675"/>
    <lineage>
        <taxon>Bacteria</taxon>
        <taxon>Bacillati</taxon>
        <taxon>Actinomycetota</taxon>
        <taxon>Actinomycetes</taxon>
        <taxon>Mycobacteriales</taxon>
        <taxon>Nocardiaceae</taxon>
        <taxon>Rhodococcus</taxon>
    </lineage>
</organism>
<dbReference type="EMBL" id="BAABFB010000030">
    <property type="protein sequence ID" value="GAA4477534.1"/>
    <property type="molecule type" value="Genomic_DNA"/>
</dbReference>
<evidence type="ECO:0000259" key="1">
    <source>
        <dbReference type="Pfam" id="PF00296"/>
    </source>
</evidence>
<evidence type="ECO:0000313" key="3">
    <source>
        <dbReference type="Proteomes" id="UP001501183"/>
    </source>
</evidence>
<feature type="domain" description="Luciferase-like" evidence="1">
    <location>
        <begin position="23"/>
        <end position="258"/>
    </location>
</feature>
<dbReference type="SUPFAM" id="SSF51679">
    <property type="entry name" value="Bacterial luciferase-like"/>
    <property type="match status" value="1"/>
</dbReference>
<dbReference type="InterPro" id="IPR011251">
    <property type="entry name" value="Luciferase-like_dom"/>
</dbReference>